<dbReference type="InterPro" id="IPR051339">
    <property type="entry name" value="DnaJ_subfamily_B"/>
</dbReference>
<keyword evidence="4" id="KW-1185">Reference proteome</keyword>
<proteinExistence type="predicted"/>
<dbReference type="Proteomes" id="UP001374535">
    <property type="component" value="Chromosome 2"/>
</dbReference>
<evidence type="ECO:0000313" key="3">
    <source>
        <dbReference type="EMBL" id="WVZ20459.1"/>
    </source>
</evidence>
<accession>A0AAQ3P2B7</accession>
<reference evidence="3 4" key="1">
    <citation type="journal article" date="2023" name="Life. Sci Alliance">
        <title>Evolutionary insights into 3D genome organization and epigenetic landscape of Vigna mungo.</title>
        <authorList>
            <person name="Junaid A."/>
            <person name="Singh B."/>
            <person name="Bhatia S."/>
        </authorList>
    </citation>
    <scope>NUCLEOTIDE SEQUENCE [LARGE SCALE GENOMIC DNA]</scope>
    <source>
        <strain evidence="3">Urdbean</strain>
    </source>
</reference>
<keyword evidence="1" id="KW-0143">Chaperone</keyword>
<dbReference type="GO" id="GO:0051087">
    <property type="term" value="F:protein-folding chaperone binding"/>
    <property type="evidence" value="ECO:0007669"/>
    <property type="project" value="TreeGrafter"/>
</dbReference>
<evidence type="ECO:0000313" key="4">
    <source>
        <dbReference type="Proteomes" id="UP001374535"/>
    </source>
</evidence>
<sequence length="142" mass="16193">MVLFRIRVLLPSDGVKTKEVKNSDSYMLSFHWITLDLAYQMVFMKRNLVEEVLIVEVQRGWKKGTDKLVEEVLIVEVQHGWKKGTKLTVYTRDGNDLVVIQKTSLMEALTGCTVNLPEDLDNLDDDDSDEDEAPRGPSKPPD</sequence>
<feature type="compositionally biased region" description="Acidic residues" evidence="2">
    <location>
        <begin position="118"/>
        <end position="132"/>
    </location>
</feature>
<dbReference type="PANTHER" id="PTHR24078:SF553">
    <property type="entry name" value="DNAJ HOMOLOG SUBFAMILY B MEMBER 5"/>
    <property type="match status" value="1"/>
</dbReference>
<gene>
    <name evidence="3" type="ORF">V8G54_007781</name>
</gene>
<dbReference type="GO" id="GO:0051082">
    <property type="term" value="F:unfolded protein binding"/>
    <property type="evidence" value="ECO:0007669"/>
    <property type="project" value="TreeGrafter"/>
</dbReference>
<dbReference type="EMBL" id="CP144699">
    <property type="protein sequence ID" value="WVZ20459.1"/>
    <property type="molecule type" value="Genomic_DNA"/>
</dbReference>
<evidence type="ECO:0000256" key="1">
    <source>
        <dbReference type="ARBA" id="ARBA00023186"/>
    </source>
</evidence>
<dbReference type="AlphaFoldDB" id="A0AAQ3P2B7"/>
<feature type="region of interest" description="Disordered" evidence="2">
    <location>
        <begin position="116"/>
        <end position="142"/>
    </location>
</feature>
<dbReference type="PANTHER" id="PTHR24078">
    <property type="entry name" value="DNAJ HOMOLOG SUBFAMILY C MEMBER"/>
    <property type="match status" value="1"/>
</dbReference>
<name>A0AAQ3P2B7_VIGMU</name>
<evidence type="ECO:0000256" key="2">
    <source>
        <dbReference type="SAM" id="MobiDB-lite"/>
    </source>
</evidence>
<protein>
    <submittedName>
        <fullName evidence="3">Uncharacterized protein</fullName>
    </submittedName>
</protein>
<dbReference type="GO" id="GO:0005829">
    <property type="term" value="C:cytosol"/>
    <property type="evidence" value="ECO:0007669"/>
    <property type="project" value="TreeGrafter"/>
</dbReference>
<organism evidence="3 4">
    <name type="scientific">Vigna mungo</name>
    <name type="common">Black gram</name>
    <name type="synonym">Phaseolus mungo</name>
    <dbReference type="NCBI Taxonomy" id="3915"/>
    <lineage>
        <taxon>Eukaryota</taxon>
        <taxon>Viridiplantae</taxon>
        <taxon>Streptophyta</taxon>
        <taxon>Embryophyta</taxon>
        <taxon>Tracheophyta</taxon>
        <taxon>Spermatophyta</taxon>
        <taxon>Magnoliopsida</taxon>
        <taxon>eudicotyledons</taxon>
        <taxon>Gunneridae</taxon>
        <taxon>Pentapetalae</taxon>
        <taxon>rosids</taxon>
        <taxon>fabids</taxon>
        <taxon>Fabales</taxon>
        <taxon>Fabaceae</taxon>
        <taxon>Papilionoideae</taxon>
        <taxon>50 kb inversion clade</taxon>
        <taxon>NPAAA clade</taxon>
        <taxon>indigoferoid/millettioid clade</taxon>
        <taxon>Phaseoleae</taxon>
        <taxon>Vigna</taxon>
    </lineage>
</organism>